<gene>
    <name evidence="7" type="ORF">V8G54_005807</name>
</gene>
<dbReference type="Pfam" id="PF23174">
    <property type="entry name" value="bHLH_ILI"/>
    <property type="match status" value="1"/>
</dbReference>
<evidence type="ECO:0000313" key="8">
    <source>
        <dbReference type="Proteomes" id="UP001374535"/>
    </source>
</evidence>
<dbReference type="EMBL" id="CP144699">
    <property type="protein sequence ID" value="WVZ18485.1"/>
    <property type="molecule type" value="Genomic_DNA"/>
</dbReference>
<evidence type="ECO:0000256" key="4">
    <source>
        <dbReference type="ARBA" id="ARBA00023163"/>
    </source>
</evidence>
<comment type="subcellular location">
    <subcellularLocation>
        <location evidence="1">Nucleus</location>
    </subcellularLocation>
</comment>
<keyword evidence="2" id="KW-0341">Growth regulation</keyword>
<reference evidence="7 8" key="1">
    <citation type="journal article" date="2023" name="Life. Sci Alliance">
        <title>Evolutionary insights into 3D genome organization and epigenetic landscape of Vigna mungo.</title>
        <authorList>
            <person name="Junaid A."/>
            <person name="Singh B."/>
            <person name="Bhatia S."/>
        </authorList>
    </citation>
    <scope>NUCLEOTIDE SEQUENCE [LARGE SCALE GENOMIC DNA]</scope>
    <source>
        <strain evidence="7">Urdbean</strain>
    </source>
</reference>
<protein>
    <recommendedName>
        <fullName evidence="6">BHLH domain-containing protein</fullName>
    </recommendedName>
</protein>
<evidence type="ECO:0000313" key="7">
    <source>
        <dbReference type="EMBL" id="WVZ18485.1"/>
    </source>
</evidence>
<keyword evidence="5" id="KW-0539">Nucleus</keyword>
<evidence type="ECO:0000256" key="1">
    <source>
        <dbReference type="ARBA" id="ARBA00004123"/>
    </source>
</evidence>
<dbReference type="PANTHER" id="PTHR38546">
    <property type="entry name" value="DNA BINDING PROTEIN"/>
    <property type="match status" value="1"/>
</dbReference>
<evidence type="ECO:0000256" key="3">
    <source>
        <dbReference type="ARBA" id="ARBA00023015"/>
    </source>
</evidence>
<dbReference type="GO" id="GO:0040008">
    <property type="term" value="P:regulation of growth"/>
    <property type="evidence" value="ECO:0007669"/>
    <property type="project" value="InterPro"/>
</dbReference>
<keyword evidence="8" id="KW-1185">Reference proteome</keyword>
<dbReference type="InterPro" id="IPR036638">
    <property type="entry name" value="HLH_DNA-bd_sf"/>
</dbReference>
<sequence length="126" mass="14810">MSGRRKSRTSKFRESEINDLLLMLQALLPQQNQTSDSRVSVSMMQIMKETCSHISMLQKEIKELGERVAELVNSAYTSDLDYECLRTLLQHQQKSYLFLIHFFIKVQIDINVLHSSSFWKLNKDLR</sequence>
<dbReference type="Proteomes" id="UP001374535">
    <property type="component" value="Chromosome 2"/>
</dbReference>
<organism evidence="7 8">
    <name type="scientific">Vigna mungo</name>
    <name type="common">Black gram</name>
    <name type="synonym">Phaseolus mungo</name>
    <dbReference type="NCBI Taxonomy" id="3915"/>
    <lineage>
        <taxon>Eukaryota</taxon>
        <taxon>Viridiplantae</taxon>
        <taxon>Streptophyta</taxon>
        <taxon>Embryophyta</taxon>
        <taxon>Tracheophyta</taxon>
        <taxon>Spermatophyta</taxon>
        <taxon>Magnoliopsida</taxon>
        <taxon>eudicotyledons</taxon>
        <taxon>Gunneridae</taxon>
        <taxon>Pentapetalae</taxon>
        <taxon>rosids</taxon>
        <taxon>fabids</taxon>
        <taxon>Fabales</taxon>
        <taxon>Fabaceae</taxon>
        <taxon>Papilionoideae</taxon>
        <taxon>50 kb inversion clade</taxon>
        <taxon>NPAAA clade</taxon>
        <taxon>indigoferoid/millettioid clade</taxon>
        <taxon>Phaseoleae</taxon>
        <taxon>Vigna</taxon>
    </lineage>
</organism>
<dbReference type="Gene3D" id="4.10.280.10">
    <property type="entry name" value="Helix-loop-helix DNA-binding domain"/>
    <property type="match status" value="1"/>
</dbReference>
<keyword evidence="3" id="KW-0805">Transcription regulation</keyword>
<dbReference type="InterPro" id="IPR011598">
    <property type="entry name" value="bHLH_dom"/>
</dbReference>
<dbReference type="GO" id="GO:0046983">
    <property type="term" value="F:protein dimerization activity"/>
    <property type="evidence" value="ECO:0007669"/>
    <property type="project" value="InterPro"/>
</dbReference>
<dbReference type="InterPro" id="IPR044172">
    <property type="entry name" value="ILI2-like"/>
</dbReference>
<dbReference type="AlphaFoldDB" id="A0AAQ3NYW8"/>
<name>A0AAQ3NYW8_VIGMU</name>
<dbReference type="InterPro" id="IPR044293">
    <property type="entry name" value="PRE"/>
</dbReference>
<evidence type="ECO:0000259" key="6">
    <source>
        <dbReference type="PROSITE" id="PS50888"/>
    </source>
</evidence>
<dbReference type="GO" id="GO:0006355">
    <property type="term" value="P:regulation of DNA-templated transcription"/>
    <property type="evidence" value="ECO:0007669"/>
    <property type="project" value="InterPro"/>
</dbReference>
<dbReference type="SUPFAM" id="SSF47459">
    <property type="entry name" value="HLH, helix-loop-helix DNA-binding domain"/>
    <property type="match status" value="1"/>
</dbReference>
<dbReference type="PROSITE" id="PS50888">
    <property type="entry name" value="BHLH"/>
    <property type="match status" value="1"/>
</dbReference>
<dbReference type="PANTHER" id="PTHR38546:SF3">
    <property type="entry name" value="DNA BINDING PROTEIN"/>
    <property type="match status" value="1"/>
</dbReference>
<accession>A0AAQ3NYW8</accession>
<dbReference type="GO" id="GO:0005634">
    <property type="term" value="C:nucleus"/>
    <property type="evidence" value="ECO:0007669"/>
    <property type="project" value="UniProtKB-SubCell"/>
</dbReference>
<evidence type="ECO:0000256" key="5">
    <source>
        <dbReference type="ARBA" id="ARBA00023242"/>
    </source>
</evidence>
<keyword evidence="4" id="KW-0804">Transcription</keyword>
<evidence type="ECO:0000256" key="2">
    <source>
        <dbReference type="ARBA" id="ARBA00022604"/>
    </source>
</evidence>
<proteinExistence type="predicted"/>
<feature type="domain" description="BHLH" evidence="6">
    <location>
        <begin position="1"/>
        <end position="57"/>
    </location>
</feature>